<protein>
    <submittedName>
        <fullName evidence="1">Auxin-responsive protein</fullName>
    </submittedName>
</protein>
<organism evidence="1">
    <name type="scientific">Rhizophora mucronata</name>
    <name type="common">Asiatic mangrove</name>
    <dbReference type="NCBI Taxonomy" id="61149"/>
    <lineage>
        <taxon>Eukaryota</taxon>
        <taxon>Viridiplantae</taxon>
        <taxon>Streptophyta</taxon>
        <taxon>Embryophyta</taxon>
        <taxon>Tracheophyta</taxon>
        <taxon>Spermatophyta</taxon>
        <taxon>Magnoliopsida</taxon>
        <taxon>eudicotyledons</taxon>
        <taxon>Gunneridae</taxon>
        <taxon>Pentapetalae</taxon>
        <taxon>rosids</taxon>
        <taxon>fabids</taxon>
        <taxon>Malpighiales</taxon>
        <taxon>Rhizophoraceae</taxon>
        <taxon>Rhizophora</taxon>
    </lineage>
</organism>
<accession>A0A2P2LH09</accession>
<dbReference type="EMBL" id="GGEC01036766">
    <property type="protein sequence ID" value="MBX17250.1"/>
    <property type="molecule type" value="Transcribed_RNA"/>
</dbReference>
<name>A0A2P2LH09_RHIMU</name>
<reference evidence="1" key="1">
    <citation type="submission" date="2018-02" db="EMBL/GenBank/DDBJ databases">
        <title>Rhizophora mucronata_Transcriptome.</title>
        <authorList>
            <person name="Meera S.P."/>
            <person name="Sreeshan A."/>
            <person name="Augustine A."/>
        </authorList>
    </citation>
    <scope>NUCLEOTIDE SEQUENCE</scope>
    <source>
        <tissue evidence="1">Leaf</tissue>
    </source>
</reference>
<evidence type="ECO:0000313" key="1">
    <source>
        <dbReference type="EMBL" id="MBX17250.1"/>
    </source>
</evidence>
<proteinExistence type="predicted"/>
<sequence>MGMTLGRV</sequence>